<protein>
    <submittedName>
        <fullName evidence="1">Inactive peptidyl-prolyl cis-trans isomerase fkbp6</fullName>
    </submittedName>
</protein>
<sequence length="131" mass="14499">MKRREQNVLTTVIKPIKVVATTCKKQAFQVASGERGELITFAGIVNDDPTCLRMSKVTNLEEFMSGAPVASLTLGNKSGWMTVELFSHVLVHVINHTHCTNIDPIFFLVDKNELHASLNGVKYCKDNGIIL</sequence>
<dbReference type="Proteomes" id="UP001056778">
    <property type="component" value="Chromosome 1"/>
</dbReference>
<accession>A0ACB9TT56</accession>
<proteinExistence type="predicted"/>
<reference evidence="1" key="1">
    <citation type="submission" date="2022-04" db="EMBL/GenBank/DDBJ databases">
        <title>Chromosome-scale genome assembly of Holotrichia oblita Faldermann.</title>
        <authorList>
            <person name="Rongchong L."/>
        </authorList>
    </citation>
    <scope>NUCLEOTIDE SEQUENCE</scope>
    <source>
        <strain evidence="1">81SQS9</strain>
    </source>
</reference>
<keyword evidence="1" id="KW-0413">Isomerase</keyword>
<evidence type="ECO:0000313" key="1">
    <source>
        <dbReference type="EMBL" id="KAI4469996.1"/>
    </source>
</evidence>
<keyword evidence="2" id="KW-1185">Reference proteome</keyword>
<evidence type="ECO:0000313" key="2">
    <source>
        <dbReference type="Proteomes" id="UP001056778"/>
    </source>
</evidence>
<comment type="caution">
    <text evidence="1">The sequence shown here is derived from an EMBL/GenBank/DDBJ whole genome shotgun (WGS) entry which is preliminary data.</text>
</comment>
<dbReference type="EMBL" id="CM043015">
    <property type="protein sequence ID" value="KAI4469996.1"/>
    <property type="molecule type" value="Genomic_DNA"/>
</dbReference>
<name>A0ACB9TT56_HOLOL</name>
<gene>
    <name evidence="1" type="ORF">MML48_1g19134</name>
</gene>
<organism evidence="1 2">
    <name type="scientific">Holotrichia oblita</name>
    <name type="common">Chafer beetle</name>
    <dbReference type="NCBI Taxonomy" id="644536"/>
    <lineage>
        <taxon>Eukaryota</taxon>
        <taxon>Metazoa</taxon>
        <taxon>Ecdysozoa</taxon>
        <taxon>Arthropoda</taxon>
        <taxon>Hexapoda</taxon>
        <taxon>Insecta</taxon>
        <taxon>Pterygota</taxon>
        <taxon>Neoptera</taxon>
        <taxon>Endopterygota</taxon>
        <taxon>Coleoptera</taxon>
        <taxon>Polyphaga</taxon>
        <taxon>Scarabaeiformia</taxon>
        <taxon>Scarabaeidae</taxon>
        <taxon>Melolonthinae</taxon>
        <taxon>Holotrichia</taxon>
    </lineage>
</organism>